<reference evidence="1" key="2">
    <citation type="submission" date="2018-03" db="EMBL/GenBank/DDBJ databases">
        <title>The Triticum urartu genome reveals the dynamic nature of wheat genome evolution.</title>
        <authorList>
            <person name="Ling H."/>
            <person name="Ma B."/>
            <person name="Shi X."/>
            <person name="Liu H."/>
            <person name="Dong L."/>
            <person name="Sun H."/>
            <person name="Cao Y."/>
            <person name="Gao Q."/>
            <person name="Zheng S."/>
            <person name="Li Y."/>
            <person name="Yu Y."/>
            <person name="Du H."/>
            <person name="Qi M."/>
            <person name="Li Y."/>
            <person name="Yu H."/>
            <person name="Cui Y."/>
            <person name="Wang N."/>
            <person name="Chen C."/>
            <person name="Wu H."/>
            <person name="Zhao Y."/>
            <person name="Zhang J."/>
            <person name="Li Y."/>
            <person name="Zhou W."/>
            <person name="Zhang B."/>
            <person name="Hu W."/>
            <person name="Eijk M."/>
            <person name="Tang J."/>
            <person name="Witsenboer H."/>
            <person name="Zhao S."/>
            <person name="Li Z."/>
            <person name="Zhang A."/>
            <person name="Wang D."/>
            <person name="Liang C."/>
        </authorList>
    </citation>
    <scope>NUCLEOTIDE SEQUENCE [LARGE SCALE GENOMIC DNA]</scope>
    <source>
        <strain evidence="1">cv. G1812</strain>
    </source>
</reference>
<reference evidence="1" key="3">
    <citation type="submission" date="2022-06" db="UniProtKB">
        <authorList>
            <consortium name="EnsemblPlants"/>
        </authorList>
    </citation>
    <scope>IDENTIFICATION</scope>
</reference>
<dbReference type="AlphaFoldDB" id="A0A8R7UY13"/>
<dbReference type="Proteomes" id="UP000015106">
    <property type="component" value="Chromosome 6"/>
</dbReference>
<accession>A0A8R7UY13</accession>
<reference evidence="2" key="1">
    <citation type="journal article" date="2013" name="Nature">
        <title>Draft genome of the wheat A-genome progenitor Triticum urartu.</title>
        <authorList>
            <person name="Ling H.Q."/>
            <person name="Zhao S."/>
            <person name="Liu D."/>
            <person name="Wang J."/>
            <person name="Sun H."/>
            <person name="Zhang C."/>
            <person name="Fan H."/>
            <person name="Li D."/>
            <person name="Dong L."/>
            <person name="Tao Y."/>
            <person name="Gao C."/>
            <person name="Wu H."/>
            <person name="Li Y."/>
            <person name="Cui Y."/>
            <person name="Guo X."/>
            <person name="Zheng S."/>
            <person name="Wang B."/>
            <person name="Yu K."/>
            <person name="Liang Q."/>
            <person name="Yang W."/>
            <person name="Lou X."/>
            <person name="Chen J."/>
            <person name="Feng M."/>
            <person name="Jian J."/>
            <person name="Zhang X."/>
            <person name="Luo G."/>
            <person name="Jiang Y."/>
            <person name="Liu J."/>
            <person name="Wang Z."/>
            <person name="Sha Y."/>
            <person name="Zhang B."/>
            <person name="Wu H."/>
            <person name="Tang D."/>
            <person name="Shen Q."/>
            <person name="Xue P."/>
            <person name="Zou S."/>
            <person name="Wang X."/>
            <person name="Liu X."/>
            <person name="Wang F."/>
            <person name="Yang Y."/>
            <person name="An X."/>
            <person name="Dong Z."/>
            <person name="Zhang K."/>
            <person name="Zhang X."/>
            <person name="Luo M.C."/>
            <person name="Dvorak J."/>
            <person name="Tong Y."/>
            <person name="Wang J."/>
            <person name="Yang H."/>
            <person name="Li Z."/>
            <person name="Wang D."/>
            <person name="Zhang A."/>
            <person name="Wang J."/>
        </authorList>
    </citation>
    <scope>NUCLEOTIDE SEQUENCE</scope>
    <source>
        <strain evidence="2">cv. G1812</strain>
    </source>
</reference>
<proteinExistence type="predicted"/>
<evidence type="ECO:0000313" key="2">
    <source>
        <dbReference type="Proteomes" id="UP000015106"/>
    </source>
</evidence>
<organism evidence="1 2">
    <name type="scientific">Triticum urartu</name>
    <name type="common">Red wild einkorn</name>
    <name type="synonym">Crithodium urartu</name>
    <dbReference type="NCBI Taxonomy" id="4572"/>
    <lineage>
        <taxon>Eukaryota</taxon>
        <taxon>Viridiplantae</taxon>
        <taxon>Streptophyta</taxon>
        <taxon>Embryophyta</taxon>
        <taxon>Tracheophyta</taxon>
        <taxon>Spermatophyta</taxon>
        <taxon>Magnoliopsida</taxon>
        <taxon>Liliopsida</taxon>
        <taxon>Poales</taxon>
        <taxon>Poaceae</taxon>
        <taxon>BOP clade</taxon>
        <taxon>Pooideae</taxon>
        <taxon>Triticodae</taxon>
        <taxon>Triticeae</taxon>
        <taxon>Triticinae</taxon>
        <taxon>Triticum</taxon>
    </lineage>
</organism>
<keyword evidence="2" id="KW-1185">Reference proteome</keyword>
<sequence>MCQRTHPTLVRMLSITRLHQQIYKWYTHALSSASPLQLKLPLQLSPPRKLWCEHVVVAASVDEGPEELIHQVHLSPALFNYASGADSVVLSCHRQPSSLISGRHPEVLGLHYTFSRP</sequence>
<dbReference type="Gramene" id="TuG1812G0600003605.01.T01">
    <property type="protein sequence ID" value="TuG1812G0600003605.01.T01"/>
    <property type="gene ID" value="TuG1812G0600003605.01"/>
</dbReference>
<dbReference type="EnsemblPlants" id="TuG1812G0600003605.01.T01">
    <property type="protein sequence ID" value="TuG1812G0600003605.01.T01"/>
    <property type="gene ID" value="TuG1812G0600003605.01"/>
</dbReference>
<name>A0A8R7UY13_TRIUA</name>
<protein>
    <submittedName>
        <fullName evidence="1">Uncharacterized protein</fullName>
    </submittedName>
</protein>
<evidence type="ECO:0000313" key="1">
    <source>
        <dbReference type="EnsemblPlants" id="TuG1812G0600003605.01.T01"/>
    </source>
</evidence>